<evidence type="ECO:0000256" key="6">
    <source>
        <dbReference type="ARBA" id="ARBA00023026"/>
    </source>
</evidence>
<comment type="pathway">
    <text evidence="2">Mycotoxin biosynthesis.</text>
</comment>
<dbReference type="AlphaFoldDB" id="A0A8S9A0Y5"/>
<keyword evidence="4 11" id="KW-1133">Transmembrane helix</keyword>
<evidence type="ECO:0000256" key="4">
    <source>
        <dbReference type="ARBA" id="ARBA00022989"/>
    </source>
</evidence>
<evidence type="ECO:0000256" key="10">
    <source>
        <dbReference type="SAM" id="MobiDB-lite"/>
    </source>
</evidence>
<dbReference type="InterPro" id="IPR021765">
    <property type="entry name" value="UstYa-like"/>
</dbReference>
<dbReference type="PANTHER" id="PTHR33365:SF11">
    <property type="entry name" value="TAT PATHWAY SIGNAL SEQUENCE"/>
    <property type="match status" value="1"/>
</dbReference>
<keyword evidence="8" id="KW-0325">Glycoprotein</keyword>
<dbReference type="EMBL" id="NMPR01000011">
    <property type="protein sequence ID" value="KAA8635519.1"/>
    <property type="molecule type" value="Genomic_DNA"/>
</dbReference>
<evidence type="ECO:0008006" key="14">
    <source>
        <dbReference type="Google" id="ProtNLM"/>
    </source>
</evidence>
<dbReference type="GO" id="GO:0043386">
    <property type="term" value="P:mycotoxin biosynthetic process"/>
    <property type="evidence" value="ECO:0007669"/>
    <property type="project" value="InterPro"/>
</dbReference>
<dbReference type="Proteomes" id="UP000433876">
    <property type="component" value="Unassembled WGS sequence"/>
</dbReference>
<dbReference type="Pfam" id="PF11807">
    <property type="entry name" value="UstYa"/>
    <property type="match status" value="1"/>
</dbReference>
<evidence type="ECO:0000313" key="13">
    <source>
        <dbReference type="Proteomes" id="UP000433876"/>
    </source>
</evidence>
<name>A0A8S9A0Y5_SORMA</name>
<keyword evidence="7 11" id="KW-0472">Membrane</keyword>
<evidence type="ECO:0000256" key="11">
    <source>
        <dbReference type="SAM" id="Phobius"/>
    </source>
</evidence>
<dbReference type="PANTHER" id="PTHR33365">
    <property type="entry name" value="YALI0B05434P"/>
    <property type="match status" value="1"/>
</dbReference>
<comment type="similarity">
    <text evidence="9">Belongs to the ustYa family.</text>
</comment>
<dbReference type="GO" id="GO:0016491">
    <property type="term" value="F:oxidoreductase activity"/>
    <property type="evidence" value="ECO:0007669"/>
    <property type="project" value="UniProtKB-KW"/>
</dbReference>
<gene>
    <name evidence="12" type="ORF">SMACR_09008</name>
</gene>
<evidence type="ECO:0000313" key="12">
    <source>
        <dbReference type="EMBL" id="KAA8635519.1"/>
    </source>
</evidence>
<keyword evidence="6" id="KW-0843">Virulence</keyword>
<feature type="compositionally biased region" description="Basic and acidic residues" evidence="10">
    <location>
        <begin position="1"/>
        <end position="10"/>
    </location>
</feature>
<feature type="region of interest" description="Disordered" evidence="10">
    <location>
        <begin position="96"/>
        <end position="119"/>
    </location>
</feature>
<protein>
    <recommendedName>
        <fullName evidence="14">Oxidase ustYa</fullName>
    </recommendedName>
</protein>
<keyword evidence="3 11" id="KW-0812">Transmembrane</keyword>
<dbReference type="VEuPathDB" id="FungiDB:SMAC_09008"/>
<feature type="transmembrane region" description="Helical" evidence="11">
    <location>
        <begin position="59"/>
        <end position="87"/>
    </location>
</feature>
<reference evidence="12 13" key="1">
    <citation type="submission" date="2017-07" db="EMBL/GenBank/DDBJ databases">
        <title>Genome sequence of the Sordaria macrospora wild type strain R19027.</title>
        <authorList>
            <person name="Nowrousian M."/>
            <person name="Teichert I."/>
            <person name="Kueck U."/>
        </authorList>
    </citation>
    <scope>NUCLEOTIDE SEQUENCE [LARGE SCALE GENOMIC DNA]</scope>
    <source>
        <strain evidence="12 13">R19027</strain>
        <tissue evidence="12">Mycelium</tissue>
    </source>
</reference>
<evidence type="ECO:0000256" key="7">
    <source>
        <dbReference type="ARBA" id="ARBA00023136"/>
    </source>
</evidence>
<accession>A0A8S9A0Y5</accession>
<sequence>MMDQYRDDQSTLRSSGSGSGSRSGIPDDDMEEKENLLESGIRTHFPPPQKSQKMRRSKLAILSLPCTTFFLALSNVLLLAALVAVTLRPITTMTTTTRTSPAGATSGTEQANKFPEQPPWEPQVDFRTEIFRFQTIYGAEPSEEVDQAWTAMIPKGKGFIVLPNETAEALPDLPRLDKTKKEQHAMITVFHQLHCLYMTRAGYFAAKSGSLDEINTPHLMHCWDYLRQGIMCNADTTLEWITPPDESGSTGWGYQHTCRNFQQVFEWAEKHRFREWKVIH</sequence>
<evidence type="ECO:0000256" key="1">
    <source>
        <dbReference type="ARBA" id="ARBA00004167"/>
    </source>
</evidence>
<evidence type="ECO:0000256" key="9">
    <source>
        <dbReference type="ARBA" id="ARBA00035112"/>
    </source>
</evidence>
<comment type="caution">
    <text evidence="12">The sequence shown here is derived from an EMBL/GenBank/DDBJ whole genome shotgun (WGS) entry which is preliminary data.</text>
</comment>
<feature type="region of interest" description="Disordered" evidence="10">
    <location>
        <begin position="1"/>
        <end position="33"/>
    </location>
</feature>
<proteinExistence type="inferred from homology"/>
<feature type="compositionally biased region" description="Low complexity" evidence="10">
    <location>
        <begin position="96"/>
        <end position="108"/>
    </location>
</feature>
<evidence type="ECO:0000256" key="2">
    <source>
        <dbReference type="ARBA" id="ARBA00004685"/>
    </source>
</evidence>
<evidence type="ECO:0000256" key="3">
    <source>
        <dbReference type="ARBA" id="ARBA00022692"/>
    </source>
</evidence>
<dbReference type="GO" id="GO:0016020">
    <property type="term" value="C:membrane"/>
    <property type="evidence" value="ECO:0007669"/>
    <property type="project" value="UniProtKB-SubCell"/>
</dbReference>
<keyword evidence="5" id="KW-0560">Oxidoreductase</keyword>
<evidence type="ECO:0000256" key="5">
    <source>
        <dbReference type="ARBA" id="ARBA00023002"/>
    </source>
</evidence>
<evidence type="ECO:0000256" key="8">
    <source>
        <dbReference type="ARBA" id="ARBA00023180"/>
    </source>
</evidence>
<organism evidence="12 13">
    <name type="scientific">Sordaria macrospora</name>
    <dbReference type="NCBI Taxonomy" id="5147"/>
    <lineage>
        <taxon>Eukaryota</taxon>
        <taxon>Fungi</taxon>
        <taxon>Dikarya</taxon>
        <taxon>Ascomycota</taxon>
        <taxon>Pezizomycotina</taxon>
        <taxon>Sordariomycetes</taxon>
        <taxon>Sordariomycetidae</taxon>
        <taxon>Sordariales</taxon>
        <taxon>Sordariaceae</taxon>
        <taxon>Sordaria</taxon>
    </lineage>
</organism>
<comment type="subcellular location">
    <subcellularLocation>
        <location evidence="1">Membrane</location>
        <topology evidence="1">Single-pass membrane protein</topology>
    </subcellularLocation>
</comment>
<dbReference type="OMA" id="DFRTEIF"/>
<feature type="compositionally biased region" description="Low complexity" evidence="10">
    <location>
        <begin position="13"/>
        <end position="24"/>
    </location>
</feature>